<comment type="caution">
    <text evidence="2">The sequence shown here is derived from an EMBL/GenBank/DDBJ whole genome shotgun (WGS) entry which is preliminary data.</text>
</comment>
<accession>A0AAD7GT93</accession>
<feature type="compositionally biased region" description="Pro residues" evidence="1">
    <location>
        <begin position="316"/>
        <end position="332"/>
    </location>
</feature>
<organism evidence="2 3">
    <name type="scientific">Mycena rosella</name>
    <name type="common">Pink bonnet</name>
    <name type="synonym">Agaricus rosellus</name>
    <dbReference type="NCBI Taxonomy" id="1033263"/>
    <lineage>
        <taxon>Eukaryota</taxon>
        <taxon>Fungi</taxon>
        <taxon>Dikarya</taxon>
        <taxon>Basidiomycota</taxon>
        <taxon>Agaricomycotina</taxon>
        <taxon>Agaricomycetes</taxon>
        <taxon>Agaricomycetidae</taxon>
        <taxon>Agaricales</taxon>
        <taxon>Marasmiineae</taxon>
        <taxon>Mycenaceae</taxon>
        <taxon>Mycena</taxon>
    </lineage>
</organism>
<name>A0AAD7GT93_MYCRO</name>
<evidence type="ECO:0000256" key="1">
    <source>
        <dbReference type="SAM" id="MobiDB-lite"/>
    </source>
</evidence>
<sequence length="423" mass="46587">MSDSSTSESEKEQEVQIPHTFSVPNQNAGVPEFLEALKTTQKLVHELAAENKSLCAEISKYKASKPRGKGRKQKSTIIGGDTHRYYSKIIALGKVFGVMVDPWVQSMVFSQKTALLLAMPANIFKSDSTPQYLTAALYAHIDEKFHGLINTSAYLDFAWNIFHPPVERTTSLEGPEGYIMGKRQPQNPGNSETLHSVVGYKWKIVQTIFILYWTTQKNMLGKPEHFEEIGTISKILFRHIFIRFLPALKMMGVPGLRRVIKFWHSVHLLRGRRMRLGLTLTKKMAGALAGLDIEGILDHDANPLSIINWDSDDAPPVAPPAPAAQRPAPPVIQGPMGEGSEAEEPAPHPRRPRDPAPSVPTTDEEDVDEIPAPCVEEEEGSDLTALSNKEMVPAAQAISSEAVAPNPPANVSEEEPVRKGGKS</sequence>
<dbReference type="Proteomes" id="UP001221757">
    <property type="component" value="Unassembled WGS sequence"/>
</dbReference>
<reference evidence="2" key="1">
    <citation type="submission" date="2023-03" db="EMBL/GenBank/DDBJ databases">
        <title>Massive genome expansion in bonnet fungi (Mycena s.s.) driven by repeated elements and novel gene families across ecological guilds.</title>
        <authorList>
            <consortium name="Lawrence Berkeley National Laboratory"/>
            <person name="Harder C.B."/>
            <person name="Miyauchi S."/>
            <person name="Viragh M."/>
            <person name="Kuo A."/>
            <person name="Thoen E."/>
            <person name="Andreopoulos B."/>
            <person name="Lu D."/>
            <person name="Skrede I."/>
            <person name="Drula E."/>
            <person name="Henrissat B."/>
            <person name="Morin E."/>
            <person name="Kohler A."/>
            <person name="Barry K."/>
            <person name="LaButti K."/>
            <person name="Morin E."/>
            <person name="Salamov A."/>
            <person name="Lipzen A."/>
            <person name="Mereny Z."/>
            <person name="Hegedus B."/>
            <person name="Baldrian P."/>
            <person name="Stursova M."/>
            <person name="Weitz H."/>
            <person name="Taylor A."/>
            <person name="Grigoriev I.V."/>
            <person name="Nagy L.G."/>
            <person name="Martin F."/>
            <person name="Kauserud H."/>
        </authorList>
    </citation>
    <scope>NUCLEOTIDE SEQUENCE</scope>
    <source>
        <strain evidence="2">CBHHK067</strain>
    </source>
</reference>
<gene>
    <name evidence="2" type="ORF">B0H17DRAFT_1126512</name>
</gene>
<keyword evidence="3" id="KW-1185">Reference proteome</keyword>
<feature type="region of interest" description="Disordered" evidence="1">
    <location>
        <begin position="308"/>
        <end position="423"/>
    </location>
</feature>
<dbReference type="AlphaFoldDB" id="A0AAD7GT93"/>
<feature type="compositionally biased region" description="Acidic residues" evidence="1">
    <location>
        <begin position="362"/>
        <end position="381"/>
    </location>
</feature>
<protein>
    <submittedName>
        <fullName evidence="2">Uncharacterized protein</fullName>
    </submittedName>
</protein>
<evidence type="ECO:0000313" key="2">
    <source>
        <dbReference type="EMBL" id="KAJ7704886.1"/>
    </source>
</evidence>
<feature type="region of interest" description="Disordered" evidence="1">
    <location>
        <begin position="1"/>
        <end position="24"/>
    </location>
</feature>
<proteinExistence type="predicted"/>
<evidence type="ECO:0000313" key="3">
    <source>
        <dbReference type="Proteomes" id="UP001221757"/>
    </source>
</evidence>
<dbReference type="EMBL" id="JARKIE010000009">
    <property type="protein sequence ID" value="KAJ7704886.1"/>
    <property type="molecule type" value="Genomic_DNA"/>
</dbReference>